<dbReference type="AlphaFoldDB" id="A0A1J5PN32"/>
<evidence type="ECO:0000313" key="1">
    <source>
        <dbReference type="EMBL" id="OIQ72546.1"/>
    </source>
</evidence>
<name>A0A1J5PN32_9ZZZZ</name>
<dbReference type="EMBL" id="MLJW01003225">
    <property type="protein sequence ID" value="OIQ72546.1"/>
    <property type="molecule type" value="Genomic_DNA"/>
</dbReference>
<comment type="caution">
    <text evidence="1">The sequence shown here is derived from an EMBL/GenBank/DDBJ whole genome shotgun (WGS) entry which is preliminary data.</text>
</comment>
<accession>A0A1J5PN32</accession>
<protein>
    <submittedName>
        <fullName evidence="1">Uncharacterized protein</fullName>
    </submittedName>
</protein>
<reference evidence="1" key="1">
    <citation type="submission" date="2016-10" db="EMBL/GenBank/DDBJ databases">
        <title>Sequence of Gallionella enrichment culture.</title>
        <authorList>
            <person name="Poehlein A."/>
            <person name="Muehling M."/>
            <person name="Daniel R."/>
        </authorList>
    </citation>
    <scope>NUCLEOTIDE SEQUENCE</scope>
</reference>
<proteinExistence type="predicted"/>
<sequence length="47" mass="5306">MSDEPWLESLQTLCERFAHLGIGADIAALSLIELWGLYRYLSHLADS</sequence>
<gene>
    <name evidence="1" type="ORF">GALL_458250</name>
</gene>
<organism evidence="1">
    <name type="scientific">mine drainage metagenome</name>
    <dbReference type="NCBI Taxonomy" id="410659"/>
    <lineage>
        <taxon>unclassified sequences</taxon>
        <taxon>metagenomes</taxon>
        <taxon>ecological metagenomes</taxon>
    </lineage>
</organism>